<sequence>MALFGFGKKKDESAKGCCCSCGSAAEKQTEVKEAPAGCSCGCGSDDSARSVLILGSGCKNCQTLEANARAALEQMGDTHFTVGHVTDFAEIAKYGVMSTPGLVVDGKVVSCGRVLKPEEIAALLEKSQG</sequence>
<evidence type="ECO:0000259" key="1">
    <source>
        <dbReference type="Pfam" id="PF13192"/>
    </source>
</evidence>
<dbReference type="InterPro" id="IPR036249">
    <property type="entry name" value="Thioredoxin-like_sf"/>
</dbReference>
<dbReference type="InterPro" id="IPR005243">
    <property type="entry name" value="THIRX-like_proc"/>
</dbReference>
<dbReference type="Gene3D" id="3.40.30.10">
    <property type="entry name" value="Glutaredoxin"/>
    <property type="match status" value="1"/>
</dbReference>
<feature type="domain" description="Thioredoxin-like fold" evidence="1">
    <location>
        <begin position="51"/>
        <end position="125"/>
    </location>
</feature>
<evidence type="ECO:0000313" key="2">
    <source>
        <dbReference type="EMBL" id="GJN63805.1"/>
    </source>
</evidence>
<reference evidence="2" key="1">
    <citation type="journal article" date="2022" name="Int. J. Syst. Evol. Microbiol.">
        <title>Genome-based, phenotypic and chemotaxonomic classification of Faecalibacterium strains: proposal of three novel species Faecalibacterium duncaniae sp. nov., Faecalibacterium hattorii sp. nov. and Faecalibacterium gallinarum sp. nov. .</title>
        <authorList>
            <person name="Sakamoto M."/>
            <person name="Sakurai N."/>
            <person name="Tanno H."/>
            <person name="Iino T."/>
            <person name="Ohkuma M."/>
            <person name="Endo A."/>
        </authorList>
    </citation>
    <scope>NUCLEOTIDE SEQUENCE</scope>
    <source>
        <strain evidence="2">JCM 17207</strain>
    </source>
</reference>
<protein>
    <submittedName>
        <fullName evidence="2">Redox-active disulfide protein 2</fullName>
    </submittedName>
</protein>
<name>A0AA37IWY7_9FIRM</name>
<dbReference type="PANTHER" id="PTHR36450:SF1">
    <property type="entry name" value="THIOREDOXIN"/>
    <property type="match status" value="1"/>
</dbReference>
<dbReference type="SUPFAM" id="SSF52833">
    <property type="entry name" value="Thioredoxin-like"/>
    <property type="match status" value="1"/>
</dbReference>
<dbReference type="PANTHER" id="PTHR36450">
    <property type="entry name" value="THIOREDOXIN"/>
    <property type="match status" value="1"/>
</dbReference>
<keyword evidence="3" id="KW-1185">Reference proteome</keyword>
<gene>
    <name evidence="2" type="ORF">JCM17207_04300</name>
</gene>
<dbReference type="Pfam" id="PF13192">
    <property type="entry name" value="Thioredoxin_3"/>
    <property type="match status" value="1"/>
</dbReference>
<accession>A0AA37IWY7</accession>
<dbReference type="RefSeq" id="WP_238315999.1">
    <property type="nucleotide sequence ID" value="NZ_BQKV01000018.1"/>
</dbReference>
<dbReference type="AlphaFoldDB" id="A0AA37IWY7"/>
<organism evidence="2 3">
    <name type="scientific">Faecalibacterium gallinarum</name>
    <dbReference type="NCBI Taxonomy" id="2903556"/>
    <lineage>
        <taxon>Bacteria</taxon>
        <taxon>Bacillati</taxon>
        <taxon>Bacillota</taxon>
        <taxon>Clostridia</taxon>
        <taxon>Eubacteriales</taxon>
        <taxon>Oscillospiraceae</taxon>
        <taxon>Faecalibacterium</taxon>
    </lineage>
</organism>
<dbReference type="InterPro" id="IPR012336">
    <property type="entry name" value="Thioredoxin-like_fold"/>
</dbReference>
<evidence type="ECO:0000313" key="3">
    <source>
        <dbReference type="Proteomes" id="UP001055185"/>
    </source>
</evidence>
<comment type="caution">
    <text evidence="2">The sequence shown here is derived from an EMBL/GenBank/DDBJ whole genome shotgun (WGS) entry which is preliminary data.</text>
</comment>
<proteinExistence type="predicted"/>
<dbReference type="EMBL" id="BQKV01000018">
    <property type="protein sequence ID" value="GJN63805.1"/>
    <property type="molecule type" value="Genomic_DNA"/>
</dbReference>
<dbReference type="NCBIfam" id="TIGR00412">
    <property type="entry name" value="redox_disulf_2"/>
    <property type="match status" value="1"/>
</dbReference>
<dbReference type="Proteomes" id="UP001055185">
    <property type="component" value="Unassembled WGS sequence"/>
</dbReference>